<dbReference type="EMBL" id="JAUEIF010000002">
    <property type="protein sequence ID" value="MDN0024686.1"/>
    <property type="molecule type" value="Genomic_DNA"/>
</dbReference>
<evidence type="ECO:0000313" key="4">
    <source>
        <dbReference type="Proteomes" id="UP001167831"/>
    </source>
</evidence>
<reference evidence="3" key="1">
    <citation type="submission" date="2023-06" db="EMBL/GenBank/DDBJ databases">
        <authorList>
            <person name="Zeman M."/>
            <person name="Kubasova T."/>
            <person name="Jahodarova E."/>
            <person name="Nykrynova M."/>
            <person name="Rychlik I."/>
        </authorList>
    </citation>
    <scope>NUCLEOTIDE SEQUENCE</scope>
    <source>
        <strain evidence="3">ET15</strain>
        <strain evidence="2">ET37</strain>
    </source>
</reference>
<dbReference type="Proteomes" id="UP001167831">
    <property type="component" value="Unassembled WGS sequence"/>
</dbReference>
<organism evidence="3 5">
    <name type="scientific">Leyella lascolaii</name>
    <dbReference type="NCBI Taxonomy" id="1776379"/>
    <lineage>
        <taxon>Bacteria</taxon>
        <taxon>Pseudomonadati</taxon>
        <taxon>Bacteroidota</taxon>
        <taxon>Bacteroidia</taxon>
        <taxon>Bacteroidales</taxon>
        <taxon>Prevotellaceae</taxon>
        <taxon>Leyella</taxon>
    </lineage>
</organism>
<evidence type="ECO:0000313" key="2">
    <source>
        <dbReference type="EMBL" id="MDN0021921.1"/>
    </source>
</evidence>
<gene>
    <name evidence="2" type="ORF">QVN81_02605</name>
    <name evidence="3" type="ORF">QVN84_03995</name>
</gene>
<keyword evidence="1" id="KW-0732">Signal</keyword>
<reference evidence="3" key="2">
    <citation type="submission" date="2023-08" db="EMBL/GenBank/DDBJ databases">
        <title>Identification and characterization of horizontal gene transfer across gut microbiota members of farm animals based on homology search.</title>
        <authorList>
            <person name="Schwarzerova J."/>
            <person name="Nykrynova M."/>
            <person name="Jureckova K."/>
            <person name="Cejkova D."/>
            <person name="Rychlik I."/>
        </authorList>
    </citation>
    <scope>NUCLEOTIDE SEQUENCE</scope>
    <source>
        <strain evidence="3">ET15</strain>
        <strain evidence="2">ET37</strain>
    </source>
</reference>
<accession>A0AAW7JUQ0</accession>
<evidence type="ECO:0000313" key="5">
    <source>
        <dbReference type="Proteomes" id="UP001168478"/>
    </source>
</evidence>
<dbReference type="AlphaFoldDB" id="A0AAW7JUQ0"/>
<feature type="chain" id="PRO_5044026531" evidence="1">
    <location>
        <begin position="17"/>
        <end position="147"/>
    </location>
</feature>
<evidence type="ECO:0000313" key="3">
    <source>
        <dbReference type="EMBL" id="MDN0024686.1"/>
    </source>
</evidence>
<dbReference type="EMBL" id="JAUEIE010000002">
    <property type="protein sequence ID" value="MDN0021921.1"/>
    <property type="molecule type" value="Genomic_DNA"/>
</dbReference>
<dbReference type="Proteomes" id="UP001168478">
    <property type="component" value="Unassembled WGS sequence"/>
</dbReference>
<protein>
    <submittedName>
        <fullName evidence="3">Uncharacterized protein</fullName>
    </submittedName>
</protein>
<proteinExistence type="predicted"/>
<dbReference type="RefSeq" id="WP_289824646.1">
    <property type="nucleotide sequence ID" value="NZ_JAUEIE010000002.1"/>
</dbReference>
<comment type="caution">
    <text evidence="3">The sequence shown here is derived from an EMBL/GenBank/DDBJ whole genome shotgun (WGS) entry which is preliminary data.</text>
</comment>
<evidence type="ECO:0000256" key="1">
    <source>
        <dbReference type="SAM" id="SignalP"/>
    </source>
</evidence>
<sequence>MKIVLFVAFLMLSCQAKCTAQQDCCDSLYSDAIIRLYNSRHSNKDDTLYIVLNENTISNTSANIIKNKHNIVFDYPTPTLTVNQTVDMYILSNLYICRNSYKKVVFISCALTKREKINNLVVSGTVSFWYKKVKRRYKFFKKTIEGI</sequence>
<name>A0AAW7JUQ0_9BACT</name>
<feature type="signal peptide" evidence="1">
    <location>
        <begin position="1"/>
        <end position="16"/>
    </location>
</feature>
<keyword evidence="4" id="KW-1185">Reference proteome</keyword>